<dbReference type="AlphaFoldDB" id="A0A4R2RRN6"/>
<name>A0A4R2RRN6_9FIRM</name>
<keyword evidence="3" id="KW-1185">Reference proteome</keyword>
<evidence type="ECO:0000256" key="1">
    <source>
        <dbReference type="SAM" id="Coils"/>
    </source>
</evidence>
<keyword evidence="1" id="KW-0175">Coiled coil</keyword>
<organism evidence="2 3">
    <name type="scientific">Heliophilum fasciatum</name>
    <dbReference type="NCBI Taxonomy" id="35700"/>
    <lineage>
        <taxon>Bacteria</taxon>
        <taxon>Bacillati</taxon>
        <taxon>Bacillota</taxon>
        <taxon>Clostridia</taxon>
        <taxon>Eubacteriales</taxon>
        <taxon>Heliobacteriaceae</taxon>
        <taxon>Heliophilum</taxon>
    </lineage>
</organism>
<evidence type="ECO:0000313" key="3">
    <source>
        <dbReference type="Proteomes" id="UP000294813"/>
    </source>
</evidence>
<gene>
    <name evidence="2" type="ORF">EDD73_12139</name>
</gene>
<proteinExistence type="predicted"/>
<dbReference type="RefSeq" id="WP_131919848.1">
    <property type="nucleotide sequence ID" value="NZ_JAOQNU010000020.1"/>
</dbReference>
<evidence type="ECO:0000313" key="2">
    <source>
        <dbReference type="EMBL" id="TCP62541.1"/>
    </source>
</evidence>
<protein>
    <submittedName>
        <fullName evidence="2">Uncharacterized protein</fullName>
    </submittedName>
</protein>
<comment type="caution">
    <text evidence="2">The sequence shown here is derived from an EMBL/GenBank/DDBJ whole genome shotgun (WGS) entry which is preliminary data.</text>
</comment>
<accession>A0A4R2RRN6</accession>
<dbReference type="Proteomes" id="UP000294813">
    <property type="component" value="Unassembled WGS sequence"/>
</dbReference>
<dbReference type="EMBL" id="SLXT01000021">
    <property type="protein sequence ID" value="TCP62541.1"/>
    <property type="molecule type" value="Genomic_DNA"/>
</dbReference>
<reference evidence="2 3" key="1">
    <citation type="submission" date="2019-03" db="EMBL/GenBank/DDBJ databases">
        <title>Genomic Encyclopedia of Type Strains, Phase IV (KMG-IV): sequencing the most valuable type-strain genomes for metagenomic binning, comparative biology and taxonomic classification.</title>
        <authorList>
            <person name="Goeker M."/>
        </authorList>
    </citation>
    <scope>NUCLEOTIDE SEQUENCE [LARGE SCALE GENOMIC DNA]</scope>
    <source>
        <strain evidence="2 3">DSM 11170</strain>
    </source>
</reference>
<sequence length="67" mass="7797">MNLKLVSFLLLSILMLPGCSDKGDALSKRERLEIEMNKAKQNGDQAQYLILRTLWKREVAEELDQKY</sequence>
<feature type="coiled-coil region" evidence="1">
    <location>
        <begin position="22"/>
        <end position="49"/>
    </location>
</feature>